<dbReference type="InterPro" id="IPR000212">
    <property type="entry name" value="DNA_helicase_UvrD/REP"/>
</dbReference>
<evidence type="ECO:0000256" key="8">
    <source>
        <dbReference type="ARBA" id="ARBA00048988"/>
    </source>
</evidence>
<dbReference type="Pfam" id="PF13245">
    <property type="entry name" value="AAA_19"/>
    <property type="match status" value="1"/>
</dbReference>
<keyword evidence="4 9" id="KW-0067">ATP-binding</keyword>
<keyword evidence="12" id="KW-1185">Reference proteome</keyword>
<evidence type="ECO:0000256" key="5">
    <source>
        <dbReference type="ARBA" id="ARBA00023235"/>
    </source>
</evidence>
<dbReference type="SUPFAM" id="SSF52540">
    <property type="entry name" value="P-loop containing nucleoside triphosphate hydrolases"/>
    <property type="match status" value="1"/>
</dbReference>
<keyword evidence="1 9" id="KW-0547">Nucleotide-binding</keyword>
<dbReference type="InterPro" id="IPR027417">
    <property type="entry name" value="P-loop_NTPase"/>
</dbReference>
<dbReference type="GO" id="GO:0005524">
    <property type="term" value="F:ATP binding"/>
    <property type="evidence" value="ECO:0007669"/>
    <property type="project" value="UniProtKB-UniRule"/>
</dbReference>
<organism evidence="11 12">
    <name type="scientific">Conyzicola lurida</name>
    <dbReference type="NCBI Taxonomy" id="1172621"/>
    <lineage>
        <taxon>Bacteria</taxon>
        <taxon>Bacillati</taxon>
        <taxon>Actinomycetota</taxon>
        <taxon>Actinomycetes</taxon>
        <taxon>Micrococcales</taxon>
        <taxon>Microbacteriaceae</taxon>
        <taxon>Conyzicola</taxon>
    </lineage>
</organism>
<dbReference type="EMBL" id="JACHMJ010000001">
    <property type="protein sequence ID" value="MBB5844903.1"/>
    <property type="molecule type" value="Genomic_DNA"/>
</dbReference>
<dbReference type="PROSITE" id="PS51198">
    <property type="entry name" value="UVRD_HELICASE_ATP_BIND"/>
    <property type="match status" value="1"/>
</dbReference>
<dbReference type="GO" id="GO:0016787">
    <property type="term" value="F:hydrolase activity"/>
    <property type="evidence" value="ECO:0007669"/>
    <property type="project" value="UniProtKB-UniRule"/>
</dbReference>
<dbReference type="Proteomes" id="UP000536685">
    <property type="component" value="Unassembled WGS sequence"/>
</dbReference>
<name>A0A841ATD0_9MICO</name>
<proteinExistence type="predicted"/>
<dbReference type="PANTHER" id="PTHR11070">
    <property type="entry name" value="UVRD / RECB / PCRA DNA HELICASE FAMILY MEMBER"/>
    <property type="match status" value="1"/>
</dbReference>
<accession>A0A841ATD0</accession>
<sequence length="468" mass="51997">MENDMRLLPQVPPTAEQLALLTENKPGVLLIKGAAGSGKTTTALLRLRQLCAFWVNRKARLDLPGPVRVLVLTFNTTLKGYIEALAQEQIKELEGLELRVVTFAKFARDLASETVALEPDYCEALLRGLCRKFGGDLDFVKDEVEYVLSRLEPEKLEDYIGLRRIGRGQSPRMEAATRRRLLDEVIYPYRDRKAEFGWSDWNDLAIAAGKISADPWDVVVIDETQDFSANQLRTVMAHVADDHQVTFVMDAAQQIYPRGFTWREANAAPGTTRTLKTNYRNTREIAAFARPFVEGLEIGDDGELPDFSAATRTGPLPTVLTGLYNGQLDWAIENVVKPAVAANESVAFLKPRGGRWFDTVRTRLDTELIAWVELTQKSTWPGGDENVAVSTLHSAKGLEFDHVILLGLNQQVTPHGEEAGDSQFESLRRLVAMGLGRARTSVTIGYKKSEASSVVTLMNDGTYTKVSV</sequence>
<evidence type="ECO:0000256" key="3">
    <source>
        <dbReference type="ARBA" id="ARBA00022806"/>
    </source>
</evidence>
<evidence type="ECO:0000256" key="4">
    <source>
        <dbReference type="ARBA" id="ARBA00022840"/>
    </source>
</evidence>
<comment type="catalytic activity">
    <reaction evidence="6">
        <text>Couples ATP hydrolysis with the unwinding of duplex DNA by translocating in the 3'-5' direction.</text>
        <dbReference type="EC" id="5.6.2.4"/>
    </reaction>
</comment>
<comment type="catalytic activity">
    <reaction evidence="8">
        <text>ATP + H2O = ADP + phosphate + H(+)</text>
        <dbReference type="Rhea" id="RHEA:13065"/>
        <dbReference type="ChEBI" id="CHEBI:15377"/>
        <dbReference type="ChEBI" id="CHEBI:15378"/>
        <dbReference type="ChEBI" id="CHEBI:30616"/>
        <dbReference type="ChEBI" id="CHEBI:43474"/>
        <dbReference type="ChEBI" id="CHEBI:456216"/>
        <dbReference type="EC" id="5.6.2.4"/>
    </reaction>
</comment>
<feature type="binding site" evidence="9">
    <location>
        <begin position="33"/>
        <end position="40"/>
    </location>
    <ligand>
        <name>ATP</name>
        <dbReference type="ChEBI" id="CHEBI:30616"/>
    </ligand>
</feature>
<comment type="caution">
    <text evidence="11">The sequence shown here is derived from an EMBL/GenBank/DDBJ whole genome shotgun (WGS) entry which is preliminary data.</text>
</comment>
<keyword evidence="3 9" id="KW-0347">Helicase</keyword>
<keyword evidence="5" id="KW-0413">Isomerase</keyword>
<evidence type="ECO:0000256" key="1">
    <source>
        <dbReference type="ARBA" id="ARBA00022741"/>
    </source>
</evidence>
<dbReference type="PANTHER" id="PTHR11070:SF45">
    <property type="entry name" value="DNA 3'-5' HELICASE"/>
    <property type="match status" value="1"/>
</dbReference>
<dbReference type="Pfam" id="PF13361">
    <property type="entry name" value="UvrD_C"/>
    <property type="match status" value="1"/>
</dbReference>
<dbReference type="GO" id="GO:0043138">
    <property type="term" value="F:3'-5' DNA helicase activity"/>
    <property type="evidence" value="ECO:0007669"/>
    <property type="project" value="UniProtKB-EC"/>
</dbReference>
<dbReference type="AlphaFoldDB" id="A0A841ATD0"/>
<reference evidence="11 12" key="1">
    <citation type="submission" date="2020-08" db="EMBL/GenBank/DDBJ databases">
        <title>Sequencing the genomes of 1000 actinobacteria strains.</title>
        <authorList>
            <person name="Klenk H.-P."/>
        </authorList>
    </citation>
    <scope>NUCLEOTIDE SEQUENCE [LARGE SCALE GENOMIC DNA]</scope>
    <source>
        <strain evidence="11 12">DSM 105784</strain>
    </source>
</reference>
<dbReference type="GO" id="GO:0005829">
    <property type="term" value="C:cytosol"/>
    <property type="evidence" value="ECO:0007669"/>
    <property type="project" value="TreeGrafter"/>
</dbReference>
<dbReference type="RefSeq" id="WP_221420534.1">
    <property type="nucleotide sequence ID" value="NZ_JACHMJ010000001.1"/>
</dbReference>
<evidence type="ECO:0000256" key="6">
    <source>
        <dbReference type="ARBA" id="ARBA00034617"/>
    </source>
</evidence>
<evidence type="ECO:0000256" key="2">
    <source>
        <dbReference type="ARBA" id="ARBA00022801"/>
    </source>
</evidence>
<evidence type="ECO:0000256" key="9">
    <source>
        <dbReference type="PROSITE-ProRule" id="PRU00560"/>
    </source>
</evidence>
<dbReference type="EC" id="5.6.2.4" evidence="7"/>
<evidence type="ECO:0000313" key="12">
    <source>
        <dbReference type="Proteomes" id="UP000536685"/>
    </source>
</evidence>
<protein>
    <recommendedName>
        <fullName evidence="7">DNA 3'-5' helicase</fullName>
        <ecNumber evidence="7">5.6.2.4</ecNumber>
    </recommendedName>
</protein>
<dbReference type="InterPro" id="IPR014016">
    <property type="entry name" value="UvrD-like_ATP-bd"/>
</dbReference>
<dbReference type="InterPro" id="IPR014017">
    <property type="entry name" value="DNA_helicase_UvrD-like_C"/>
</dbReference>
<evidence type="ECO:0000256" key="7">
    <source>
        <dbReference type="ARBA" id="ARBA00034808"/>
    </source>
</evidence>
<evidence type="ECO:0000259" key="10">
    <source>
        <dbReference type="PROSITE" id="PS51198"/>
    </source>
</evidence>
<keyword evidence="2 9" id="KW-0378">Hydrolase</keyword>
<evidence type="ECO:0000313" key="11">
    <source>
        <dbReference type="EMBL" id="MBB5844903.1"/>
    </source>
</evidence>
<dbReference type="GO" id="GO:0003677">
    <property type="term" value="F:DNA binding"/>
    <property type="evidence" value="ECO:0007669"/>
    <property type="project" value="InterPro"/>
</dbReference>
<dbReference type="Gene3D" id="3.40.50.300">
    <property type="entry name" value="P-loop containing nucleotide triphosphate hydrolases"/>
    <property type="match status" value="2"/>
</dbReference>
<gene>
    <name evidence="11" type="ORF">HD599_003226</name>
</gene>
<feature type="domain" description="UvrD-like helicase ATP-binding" evidence="10">
    <location>
        <begin position="12"/>
        <end position="295"/>
    </location>
</feature>
<dbReference type="GO" id="GO:0000725">
    <property type="term" value="P:recombinational repair"/>
    <property type="evidence" value="ECO:0007669"/>
    <property type="project" value="TreeGrafter"/>
</dbReference>